<dbReference type="Gene3D" id="3.40.50.720">
    <property type="entry name" value="NAD(P)-binding Rossmann-like Domain"/>
    <property type="match status" value="1"/>
</dbReference>
<evidence type="ECO:0000313" key="3">
    <source>
        <dbReference type="EMBL" id="MCV2873615.1"/>
    </source>
</evidence>
<dbReference type="InterPro" id="IPR036291">
    <property type="entry name" value="NAD(P)-bd_dom_sf"/>
</dbReference>
<dbReference type="InterPro" id="IPR005097">
    <property type="entry name" value="Sacchrp_dh_NADP-bd"/>
</dbReference>
<feature type="domain" description="Saccharopine dehydrogenase NADP binding" evidence="1">
    <location>
        <begin position="3"/>
        <end position="124"/>
    </location>
</feature>
<feature type="domain" description="DUF4166" evidence="2">
    <location>
        <begin position="376"/>
        <end position="532"/>
    </location>
</feature>
<comment type="caution">
    <text evidence="3">The sequence shown here is derived from an EMBL/GenBank/DDBJ whole genome shotgun (WGS) entry which is preliminary data.</text>
</comment>
<protein>
    <submittedName>
        <fullName evidence="3">DUF4166 domain-containing protein</fullName>
    </submittedName>
</protein>
<dbReference type="Pfam" id="PF13761">
    <property type="entry name" value="DUF4166"/>
    <property type="match status" value="1"/>
</dbReference>
<dbReference type="RefSeq" id="WP_263740816.1">
    <property type="nucleotide sequence ID" value="NZ_JAOWKZ010000003.1"/>
</dbReference>
<dbReference type="PANTHER" id="PTHR43796">
    <property type="entry name" value="CARBOXYNORSPERMIDINE SYNTHASE"/>
    <property type="match status" value="1"/>
</dbReference>
<organism evidence="3 4">
    <name type="scientific">Albidovulum litorale</name>
    <dbReference type="NCBI Taxonomy" id="2984134"/>
    <lineage>
        <taxon>Bacteria</taxon>
        <taxon>Pseudomonadati</taxon>
        <taxon>Pseudomonadota</taxon>
        <taxon>Alphaproteobacteria</taxon>
        <taxon>Rhodobacterales</taxon>
        <taxon>Paracoccaceae</taxon>
        <taxon>Albidovulum</taxon>
    </lineage>
</organism>
<evidence type="ECO:0000259" key="2">
    <source>
        <dbReference type="Pfam" id="PF13761"/>
    </source>
</evidence>
<reference evidence="3 4" key="1">
    <citation type="submission" date="2022-10" db="EMBL/GenBank/DDBJ databases">
        <title>Defluviimonas sp. nov., isolated from ocean surface sediments.</title>
        <authorList>
            <person name="He W."/>
            <person name="Wang L."/>
            <person name="Zhang D.-F."/>
        </authorList>
    </citation>
    <scope>NUCLEOTIDE SEQUENCE [LARGE SCALE GENOMIC DNA]</scope>
    <source>
        <strain evidence="3 4">WL0050</strain>
    </source>
</reference>
<dbReference type="SUPFAM" id="SSF51735">
    <property type="entry name" value="NAD(P)-binding Rossmann-fold domains"/>
    <property type="match status" value="1"/>
</dbReference>
<gene>
    <name evidence="3" type="ORF">OEZ71_15035</name>
</gene>
<keyword evidence="4" id="KW-1185">Reference proteome</keyword>
<dbReference type="Proteomes" id="UP001652564">
    <property type="component" value="Unassembled WGS sequence"/>
</dbReference>
<accession>A0ABT2ZR30</accession>
<dbReference type="InterPro" id="IPR025311">
    <property type="entry name" value="DUF4166"/>
</dbReference>
<dbReference type="Pfam" id="PF03435">
    <property type="entry name" value="Sacchrp_dh_NADP"/>
    <property type="match status" value="1"/>
</dbReference>
<proteinExistence type="predicted"/>
<sequence>MRVAILGGTGVFGSRLAALLVRDGHEVFVAARTLGRAKEVAARLDARALHFDRDGDLSPLWAVTPEAVVDAAGPFHAYGDDPFRLVRACIARGIYYLDLADDPDFCAGIAALDAEAKAAGVFALSGVSSVPGLSSAVVATLAAGMEHIDEIDMAILPGNRAPRGISVIGAILDRTGAPFRFWQGDAWEMRRGWSDARLYRLAPGLFRAGYLLEVPDNRLFPGYFKASSVSFRAGLELWPMNVGLAVLSRLRSMLGFTPPRWMVRVAHGLARLLSPFGSDRGGMIVRISGRRDGAPVAAEWRLVAEAGDGPFVPAVAARAILAGARDIPTGARPALAELPLAAFEAAMADLAVATEREEHETPPLFPTFLGQTFRSLPEAVQQSHDWAGCMRLSGRATIVRGPGVIVRIIATIFGFPPAGEDVAVTVTKLKNRDGEVWLRAFGDRKFRSRLRLRRNEMTESFGPFEFTLALAVHNGTLVFPVTAGRLGPVPIPKALLPLSFAVEREEGGRFHFDVDLHAPLGLGRIVHYRGWLIVGLLH</sequence>
<dbReference type="EMBL" id="JAOWKZ010000003">
    <property type="protein sequence ID" value="MCV2873615.1"/>
    <property type="molecule type" value="Genomic_DNA"/>
</dbReference>
<evidence type="ECO:0000259" key="1">
    <source>
        <dbReference type="Pfam" id="PF03435"/>
    </source>
</evidence>
<dbReference type="PANTHER" id="PTHR43796:SF2">
    <property type="entry name" value="CARBOXYNORSPERMIDINE SYNTHASE"/>
    <property type="match status" value="1"/>
</dbReference>
<name>A0ABT2ZR30_9RHOB</name>
<evidence type="ECO:0000313" key="4">
    <source>
        <dbReference type="Proteomes" id="UP001652564"/>
    </source>
</evidence>